<dbReference type="RefSeq" id="WP_379871284.1">
    <property type="nucleotide sequence ID" value="NZ_JBHTBH010000005.1"/>
</dbReference>
<dbReference type="Pfam" id="PF07859">
    <property type="entry name" value="Abhydrolase_3"/>
    <property type="match status" value="1"/>
</dbReference>
<accession>A0ABW2KF35</accession>
<protein>
    <submittedName>
        <fullName evidence="6">Alpha/beta hydrolase</fullName>
    </submittedName>
</protein>
<dbReference type="InterPro" id="IPR029058">
    <property type="entry name" value="AB_hydrolase_fold"/>
</dbReference>
<sequence length="335" mass="35412">MALDRTTALVLKLMTAAYPDLGGTVTRASEARRVHSAARFPEGPPMARVRDQAVPGHPEIPVRVYHPHTGRSPRPVIVYFHGGGFVLCGLDSHDGVCRLLADGAGAVVVSVDYRRAPEHRFPAAVRDAHAAVRWVHRTADALDADPARLAVAGDSAGGNLAAVSTLLAREQGGPPIAFQLLIYPQTDFLSTLPSRRENAEGYFLTARHLAWFREQYLASPGEAAHPHASPLRAASLAGLPPALVVTAEYDPLRDEGEAYADRLTASGVPATTLRADGLFHGFFGMSAALPAARAVERSVCGALREALSAPASAGRRPAARADDAETQVPSAPGRT</sequence>
<dbReference type="PANTHER" id="PTHR48081:SF8">
    <property type="entry name" value="ALPHA_BETA HYDROLASE FOLD-3 DOMAIN-CONTAINING PROTEIN-RELATED"/>
    <property type="match status" value="1"/>
</dbReference>
<reference evidence="7" key="1">
    <citation type="journal article" date="2019" name="Int. J. Syst. Evol. Microbiol.">
        <title>The Global Catalogue of Microorganisms (GCM) 10K type strain sequencing project: providing services to taxonomists for standard genome sequencing and annotation.</title>
        <authorList>
            <consortium name="The Broad Institute Genomics Platform"/>
            <consortium name="The Broad Institute Genome Sequencing Center for Infectious Disease"/>
            <person name="Wu L."/>
            <person name="Ma J."/>
        </authorList>
    </citation>
    <scope>NUCLEOTIDE SEQUENCE [LARGE SCALE GENOMIC DNA]</scope>
    <source>
        <strain evidence="7">CGMCC 4.7382</strain>
    </source>
</reference>
<evidence type="ECO:0000313" key="6">
    <source>
        <dbReference type="EMBL" id="MFC7328636.1"/>
    </source>
</evidence>
<evidence type="ECO:0000259" key="5">
    <source>
        <dbReference type="Pfam" id="PF07859"/>
    </source>
</evidence>
<dbReference type="GO" id="GO:0016787">
    <property type="term" value="F:hydrolase activity"/>
    <property type="evidence" value="ECO:0007669"/>
    <property type="project" value="UniProtKB-KW"/>
</dbReference>
<name>A0ABW2KF35_9ACTN</name>
<gene>
    <name evidence="6" type="ORF">ACFQRF_12870</name>
</gene>
<keyword evidence="7" id="KW-1185">Reference proteome</keyword>
<comment type="caution">
    <text evidence="6">The sequence shown here is derived from an EMBL/GenBank/DDBJ whole genome shotgun (WGS) entry which is preliminary data.</text>
</comment>
<feature type="region of interest" description="Disordered" evidence="4">
    <location>
        <begin position="310"/>
        <end position="335"/>
    </location>
</feature>
<dbReference type="Gene3D" id="3.40.50.1820">
    <property type="entry name" value="alpha/beta hydrolase"/>
    <property type="match status" value="1"/>
</dbReference>
<evidence type="ECO:0000256" key="3">
    <source>
        <dbReference type="PROSITE-ProRule" id="PRU10038"/>
    </source>
</evidence>
<proteinExistence type="inferred from homology"/>
<dbReference type="PROSITE" id="PS01174">
    <property type="entry name" value="LIPASE_GDXG_SER"/>
    <property type="match status" value="1"/>
</dbReference>
<comment type="similarity">
    <text evidence="1">Belongs to the 'GDXG' lipolytic enzyme family.</text>
</comment>
<evidence type="ECO:0000256" key="1">
    <source>
        <dbReference type="ARBA" id="ARBA00010515"/>
    </source>
</evidence>
<keyword evidence="2 6" id="KW-0378">Hydrolase</keyword>
<dbReference type="InterPro" id="IPR050300">
    <property type="entry name" value="GDXG_lipolytic_enzyme"/>
</dbReference>
<dbReference type="InterPro" id="IPR033140">
    <property type="entry name" value="Lipase_GDXG_put_SER_AS"/>
</dbReference>
<evidence type="ECO:0000256" key="2">
    <source>
        <dbReference type="ARBA" id="ARBA00022801"/>
    </source>
</evidence>
<feature type="domain" description="Alpha/beta hydrolase fold-3" evidence="5">
    <location>
        <begin position="77"/>
        <end position="283"/>
    </location>
</feature>
<dbReference type="EMBL" id="JBHTBH010000005">
    <property type="protein sequence ID" value="MFC7328636.1"/>
    <property type="molecule type" value="Genomic_DNA"/>
</dbReference>
<dbReference type="SUPFAM" id="SSF53474">
    <property type="entry name" value="alpha/beta-Hydrolases"/>
    <property type="match status" value="1"/>
</dbReference>
<dbReference type="Proteomes" id="UP001596540">
    <property type="component" value="Unassembled WGS sequence"/>
</dbReference>
<evidence type="ECO:0000256" key="4">
    <source>
        <dbReference type="SAM" id="MobiDB-lite"/>
    </source>
</evidence>
<dbReference type="InterPro" id="IPR013094">
    <property type="entry name" value="AB_hydrolase_3"/>
</dbReference>
<dbReference type="PANTHER" id="PTHR48081">
    <property type="entry name" value="AB HYDROLASE SUPERFAMILY PROTEIN C4A8.06C"/>
    <property type="match status" value="1"/>
</dbReference>
<feature type="active site" evidence="3">
    <location>
        <position position="155"/>
    </location>
</feature>
<evidence type="ECO:0000313" key="7">
    <source>
        <dbReference type="Proteomes" id="UP001596540"/>
    </source>
</evidence>
<organism evidence="6 7">
    <name type="scientific">Marinactinospora rubrisoli</name>
    <dbReference type="NCBI Taxonomy" id="2715399"/>
    <lineage>
        <taxon>Bacteria</taxon>
        <taxon>Bacillati</taxon>
        <taxon>Actinomycetota</taxon>
        <taxon>Actinomycetes</taxon>
        <taxon>Streptosporangiales</taxon>
        <taxon>Nocardiopsidaceae</taxon>
        <taxon>Marinactinospora</taxon>
    </lineage>
</organism>